<dbReference type="PANTHER" id="PTHR43210:SF2">
    <property type="entry name" value="ATP-DEPENDENT DETHIOBIOTIN SYNTHETASE BIOD 2"/>
    <property type="match status" value="1"/>
</dbReference>
<reference evidence="10 11" key="1">
    <citation type="submission" date="2021-01" db="EMBL/GenBank/DDBJ databases">
        <title>Identification of strong promoters based on the transcriptome of Brevibacillus choshinensis.</title>
        <authorList>
            <person name="Yao D."/>
            <person name="Zhang K."/>
            <person name="Wu J."/>
        </authorList>
    </citation>
    <scope>NUCLEOTIDE SEQUENCE [LARGE SCALE GENOMIC DNA]</scope>
    <source>
        <strain evidence="10 11">HPD31-SP3</strain>
    </source>
</reference>
<dbReference type="RefSeq" id="WP_203354443.1">
    <property type="nucleotide sequence ID" value="NZ_CP069127.1"/>
</dbReference>
<evidence type="ECO:0000256" key="1">
    <source>
        <dbReference type="ARBA" id="ARBA00022490"/>
    </source>
</evidence>
<evidence type="ECO:0000256" key="4">
    <source>
        <dbReference type="ARBA" id="ARBA00022741"/>
    </source>
</evidence>
<comment type="caution">
    <text evidence="9">Lacks conserved residue(s) required for the propagation of feature annotation.</text>
</comment>
<organism evidence="10 11">
    <name type="scientific">Brevibacillus choshinensis</name>
    <dbReference type="NCBI Taxonomy" id="54911"/>
    <lineage>
        <taxon>Bacteria</taxon>
        <taxon>Bacillati</taxon>
        <taxon>Bacillota</taxon>
        <taxon>Bacilli</taxon>
        <taxon>Bacillales</taxon>
        <taxon>Paenibacillaceae</taxon>
        <taxon>Brevibacillus</taxon>
    </lineage>
</organism>
<feature type="active site" evidence="9">
    <location>
        <position position="42"/>
    </location>
</feature>
<feature type="binding site" evidence="9">
    <location>
        <position position="56"/>
    </location>
    <ligand>
        <name>Mg(2+)</name>
        <dbReference type="ChEBI" id="CHEBI:18420"/>
    </ligand>
</feature>
<evidence type="ECO:0000256" key="3">
    <source>
        <dbReference type="ARBA" id="ARBA00022723"/>
    </source>
</evidence>
<protein>
    <recommendedName>
        <fullName evidence="9">ATP-dependent dethiobiotin synthetase BioD</fullName>
        <ecNumber evidence="9">6.3.3.3</ecNumber>
    </recommendedName>
    <alternativeName>
        <fullName evidence="9">DTB synthetase</fullName>
        <shortName evidence="9">DTBS</shortName>
    </alternativeName>
    <alternativeName>
        <fullName evidence="9">Dethiobiotin synthase</fullName>
    </alternativeName>
</protein>
<evidence type="ECO:0000256" key="8">
    <source>
        <dbReference type="ARBA" id="ARBA00047386"/>
    </source>
</evidence>
<dbReference type="InterPro" id="IPR027417">
    <property type="entry name" value="P-loop_NTPase"/>
</dbReference>
<sequence>MNEERFAGLFIAGTDTGVGKTIVTAGLTAALREEGMDVGVWKPVMSGALASEEESDAYRLHILSGVKDLPEEIAPLVFPAPLTPLLAAKAAGQELSMEQVLAGGRTLRERHRFLLVEGAGGLAVPLTETEMIVDVAVQLKLPLLLVARAGLGTINHTLLSIWYAREKGVRVAGVILNETTRNAADDASIETNASMIERYGDVPVWGSVPGFTGPITRPRLLEIMRQYVDLAGIRLVLQTLGIGGELS</sequence>
<comment type="pathway">
    <text evidence="9">Cofactor biosynthesis; biotin biosynthesis; biotin from 7,8-diaminononanoate: step 1/2.</text>
</comment>
<evidence type="ECO:0000313" key="11">
    <source>
        <dbReference type="Proteomes" id="UP000596248"/>
    </source>
</evidence>
<keyword evidence="11" id="KW-1185">Reference proteome</keyword>
<feature type="binding site" evidence="9">
    <location>
        <position position="117"/>
    </location>
    <ligand>
        <name>Mg(2+)</name>
        <dbReference type="ChEBI" id="CHEBI:18420"/>
    </ligand>
</feature>
<accession>A0ABX7FQ14</accession>
<comment type="function">
    <text evidence="9">Catalyzes a mechanistically unusual reaction, the ATP-dependent insertion of CO2 between the N7 and N8 nitrogen atoms of 7,8-diaminopelargonic acid (DAPA, also called 7,8-diammoniononanoate) to form a ureido ring.</text>
</comment>
<dbReference type="NCBIfam" id="TIGR00347">
    <property type="entry name" value="bioD"/>
    <property type="match status" value="1"/>
</dbReference>
<dbReference type="EC" id="6.3.3.3" evidence="9"/>
<evidence type="ECO:0000256" key="2">
    <source>
        <dbReference type="ARBA" id="ARBA00022598"/>
    </source>
</evidence>
<comment type="subcellular location">
    <subcellularLocation>
        <location evidence="9">Cytoplasm</location>
    </subcellularLocation>
</comment>
<keyword evidence="7 9" id="KW-0460">Magnesium</keyword>
<feature type="binding site" evidence="9">
    <location>
        <begin position="117"/>
        <end position="120"/>
    </location>
    <ligand>
        <name>ATP</name>
        <dbReference type="ChEBI" id="CHEBI:30616"/>
    </ligand>
</feature>
<dbReference type="InterPro" id="IPR004472">
    <property type="entry name" value="DTB_synth_BioD"/>
</dbReference>
<comment type="subunit">
    <text evidence="9">Homodimer.</text>
</comment>
<evidence type="ECO:0000256" key="7">
    <source>
        <dbReference type="ARBA" id="ARBA00022842"/>
    </source>
</evidence>
<evidence type="ECO:0000256" key="6">
    <source>
        <dbReference type="ARBA" id="ARBA00022840"/>
    </source>
</evidence>
<dbReference type="Gene3D" id="3.40.50.300">
    <property type="entry name" value="P-loop containing nucleotide triphosphate hydrolases"/>
    <property type="match status" value="1"/>
</dbReference>
<dbReference type="HAMAP" id="MF_00336">
    <property type="entry name" value="BioD"/>
    <property type="match status" value="1"/>
</dbReference>
<comment type="catalytic activity">
    <reaction evidence="9">
        <text>(7R,8S)-7,8-diammoniononanoate + CO2 + ATP = (4R,5S)-dethiobiotin + ADP + phosphate + 3 H(+)</text>
        <dbReference type="Rhea" id="RHEA:15805"/>
        <dbReference type="ChEBI" id="CHEBI:15378"/>
        <dbReference type="ChEBI" id="CHEBI:16526"/>
        <dbReference type="ChEBI" id="CHEBI:30616"/>
        <dbReference type="ChEBI" id="CHEBI:43474"/>
        <dbReference type="ChEBI" id="CHEBI:149469"/>
        <dbReference type="ChEBI" id="CHEBI:149473"/>
        <dbReference type="ChEBI" id="CHEBI:456216"/>
        <dbReference type="EC" id="6.3.3.3"/>
    </reaction>
</comment>
<feature type="binding site" evidence="9">
    <location>
        <position position="46"/>
    </location>
    <ligand>
        <name>substrate</name>
    </ligand>
</feature>
<comment type="cofactor">
    <cofactor evidence="9">
        <name>Mg(2+)</name>
        <dbReference type="ChEBI" id="CHEBI:18420"/>
    </cofactor>
</comment>
<proteinExistence type="inferred from homology"/>
<keyword evidence="5 9" id="KW-0093">Biotin biosynthesis</keyword>
<dbReference type="GO" id="GO:0004141">
    <property type="term" value="F:dethiobiotin synthase activity"/>
    <property type="evidence" value="ECO:0007669"/>
    <property type="project" value="UniProtKB-EC"/>
</dbReference>
<feature type="binding site" evidence="9">
    <location>
        <begin position="17"/>
        <end position="22"/>
    </location>
    <ligand>
        <name>ATP</name>
        <dbReference type="ChEBI" id="CHEBI:30616"/>
    </ligand>
</feature>
<evidence type="ECO:0000256" key="5">
    <source>
        <dbReference type="ARBA" id="ARBA00022756"/>
    </source>
</evidence>
<keyword evidence="6 9" id="KW-0067">ATP-binding</keyword>
<evidence type="ECO:0000313" key="10">
    <source>
        <dbReference type="EMBL" id="QRG67387.1"/>
    </source>
</evidence>
<comment type="similarity">
    <text evidence="9">Belongs to the dethiobiotin synthetase family.</text>
</comment>
<dbReference type="Pfam" id="PF13500">
    <property type="entry name" value="AAA_26"/>
    <property type="match status" value="1"/>
</dbReference>
<feature type="binding site" evidence="9">
    <location>
        <position position="21"/>
    </location>
    <ligand>
        <name>Mg(2+)</name>
        <dbReference type="ChEBI" id="CHEBI:18420"/>
    </ligand>
</feature>
<keyword evidence="3 9" id="KW-0479">Metal-binding</keyword>
<comment type="catalytic activity">
    <reaction evidence="8">
        <text>(7R,8S)-8-amino-7-(carboxyamino)nonanoate + ATP = (4R,5S)-dethiobiotin + ADP + phosphate + H(+)</text>
        <dbReference type="Rhea" id="RHEA:63684"/>
        <dbReference type="ChEBI" id="CHEBI:15378"/>
        <dbReference type="ChEBI" id="CHEBI:30616"/>
        <dbReference type="ChEBI" id="CHEBI:43474"/>
        <dbReference type="ChEBI" id="CHEBI:149470"/>
        <dbReference type="ChEBI" id="CHEBI:149473"/>
        <dbReference type="ChEBI" id="CHEBI:456216"/>
    </reaction>
</comment>
<evidence type="ECO:0000256" key="9">
    <source>
        <dbReference type="HAMAP-Rule" id="MF_00336"/>
    </source>
</evidence>
<dbReference type="SUPFAM" id="SSF52540">
    <property type="entry name" value="P-loop containing nucleoside triphosphate hydrolases"/>
    <property type="match status" value="1"/>
</dbReference>
<dbReference type="PANTHER" id="PTHR43210">
    <property type="entry name" value="DETHIOBIOTIN SYNTHETASE"/>
    <property type="match status" value="1"/>
</dbReference>
<dbReference type="Proteomes" id="UP000596248">
    <property type="component" value="Chromosome"/>
</dbReference>
<keyword evidence="1 9" id="KW-0963">Cytoplasm</keyword>
<feature type="binding site" evidence="9">
    <location>
        <begin position="177"/>
        <end position="178"/>
    </location>
    <ligand>
        <name>ATP</name>
        <dbReference type="ChEBI" id="CHEBI:30616"/>
    </ligand>
</feature>
<keyword evidence="4 9" id="KW-0547">Nucleotide-binding</keyword>
<feature type="binding site" evidence="9">
    <location>
        <position position="56"/>
    </location>
    <ligand>
        <name>ATP</name>
        <dbReference type="ChEBI" id="CHEBI:30616"/>
    </ligand>
</feature>
<name>A0ABX7FQ14_BRECH</name>
<dbReference type="EMBL" id="CP069127">
    <property type="protein sequence ID" value="QRG67387.1"/>
    <property type="molecule type" value="Genomic_DNA"/>
</dbReference>
<keyword evidence="2 9" id="KW-0436">Ligase</keyword>
<dbReference type="PIRSF" id="PIRSF006755">
    <property type="entry name" value="DTB_synth"/>
    <property type="match status" value="1"/>
</dbReference>
<gene>
    <name evidence="9 10" type="primary">bioD</name>
    <name evidence="10" type="ORF">JNE38_28795</name>
</gene>
<dbReference type="CDD" id="cd03109">
    <property type="entry name" value="DTBS"/>
    <property type="match status" value="1"/>
</dbReference>